<reference evidence="5" key="2">
    <citation type="submission" date="2017-06" db="EMBL/GenBank/DDBJ databases">
        <title>WGS assembly of Brachypodium distachyon.</title>
        <authorList>
            <consortium name="The International Brachypodium Initiative"/>
            <person name="Lucas S."/>
            <person name="Harmon-Smith M."/>
            <person name="Lail K."/>
            <person name="Tice H."/>
            <person name="Grimwood J."/>
            <person name="Bruce D."/>
            <person name="Barry K."/>
            <person name="Shu S."/>
            <person name="Lindquist E."/>
            <person name="Wang M."/>
            <person name="Pitluck S."/>
            <person name="Vogel J.P."/>
            <person name="Garvin D.F."/>
            <person name="Mockler T.C."/>
            <person name="Schmutz J."/>
            <person name="Rokhsar D."/>
            <person name="Bevan M.W."/>
        </authorList>
    </citation>
    <scope>NUCLEOTIDE SEQUENCE</scope>
    <source>
        <strain evidence="5">Bd21</strain>
    </source>
</reference>
<organism evidence="5">
    <name type="scientific">Brachypodium distachyon</name>
    <name type="common">Purple false brome</name>
    <name type="synonym">Trachynia distachya</name>
    <dbReference type="NCBI Taxonomy" id="15368"/>
    <lineage>
        <taxon>Eukaryota</taxon>
        <taxon>Viridiplantae</taxon>
        <taxon>Streptophyta</taxon>
        <taxon>Embryophyta</taxon>
        <taxon>Tracheophyta</taxon>
        <taxon>Spermatophyta</taxon>
        <taxon>Magnoliopsida</taxon>
        <taxon>Liliopsida</taxon>
        <taxon>Poales</taxon>
        <taxon>Poaceae</taxon>
        <taxon>BOP clade</taxon>
        <taxon>Pooideae</taxon>
        <taxon>Stipodae</taxon>
        <taxon>Brachypodieae</taxon>
        <taxon>Brachypodium</taxon>
    </lineage>
</organism>
<evidence type="ECO:0000313" key="6">
    <source>
        <dbReference type="EnsemblPlants" id="PNT70922"/>
    </source>
</evidence>
<evidence type="ECO:0000256" key="3">
    <source>
        <dbReference type="SAM" id="Coils"/>
    </source>
</evidence>
<dbReference type="PANTHER" id="PTHR34224:SF1">
    <property type="entry name" value="OS05G0514500 PROTEIN"/>
    <property type="match status" value="1"/>
</dbReference>
<dbReference type="EMBL" id="CM000881">
    <property type="protein sequence ID" value="PNT70922.1"/>
    <property type="molecule type" value="Genomic_DNA"/>
</dbReference>
<dbReference type="InParanoid" id="A0A2K2D9F7"/>
<dbReference type="STRING" id="15368.A0A2K2D9F7"/>
<protein>
    <submittedName>
        <fullName evidence="5 6">Uncharacterized protein</fullName>
    </submittedName>
</protein>
<gene>
    <name evidence="5" type="ORF">BRADI_2g19917v3</name>
</gene>
<feature type="compositionally biased region" description="Basic and acidic residues" evidence="4">
    <location>
        <begin position="74"/>
        <end position="83"/>
    </location>
</feature>
<keyword evidence="2 3" id="KW-0175">Coiled coil</keyword>
<accession>A0A2K2D9F7</accession>
<evidence type="ECO:0000313" key="7">
    <source>
        <dbReference type="Proteomes" id="UP000008810"/>
    </source>
</evidence>
<evidence type="ECO:0000256" key="1">
    <source>
        <dbReference type="ARBA" id="ARBA00009778"/>
    </source>
</evidence>
<reference evidence="5 6" key="1">
    <citation type="journal article" date="2010" name="Nature">
        <title>Genome sequencing and analysis of the model grass Brachypodium distachyon.</title>
        <authorList>
            <consortium name="International Brachypodium Initiative"/>
        </authorList>
    </citation>
    <scope>NUCLEOTIDE SEQUENCE [LARGE SCALE GENOMIC DNA]</scope>
    <source>
        <strain evidence="5 6">Bd21</strain>
    </source>
</reference>
<feature type="region of interest" description="Disordered" evidence="4">
    <location>
        <begin position="195"/>
        <end position="245"/>
    </location>
</feature>
<dbReference type="Proteomes" id="UP000008810">
    <property type="component" value="Chromosome 2"/>
</dbReference>
<feature type="compositionally biased region" description="Low complexity" evidence="4">
    <location>
        <begin position="207"/>
        <end position="219"/>
    </location>
</feature>
<dbReference type="Gramene" id="PNT70922">
    <property type="protein sequence ID" value="PNT70922"/>
    <property type="gene ID" value="BRADI_2g19917v3"/>
</dbReference>
<feature type="region of interest" description="Disordered" evidence="4">
    <location>
        <begin position="397"/>
        <end position="462"/>
    </location>
</feature>
<name>A0A2K2D9F7_BRADI</name>
<dbReference type="OrthoDB" id="683678at2759"/>
<evidence type="ECO:0000256" key="2">
    <source>
        <dbReference type="ARBA" id="ARBA00023054"/>
    </source>
</evidence>
<evidence type="ECO:0000256" key="4">
    <source>
        <dbReference type="SAM" id="MobiDB-lite"/>
    </source>
</evidence>
<feature type="coiled-coil region" evidence="3">
    <location>
        <begin position="335"/>
        <end position="380"/>
    </location>
</feature>
<reference evidence="6" key="3">
    <citation type="submission" date="2018-08" db="UniProtKB">
        <authorList>
            <consortium name="EnsemblPlants"/>
        </authorList>
    </citation>
    <scope>IDENTIFICATION</scope>
    <source>
        <strain evidence="6">cv. Bd21</strain>
    </source>
</reference>
<keyword evidence="7" id="KW-1185">Reference proteome</keyword>
<sequence>MYHMPSSSALTPKGDLQSNQSFPDARSCIFGQRYNPRICSYIMFQKPSHLPHISSYVLLLDPMLGRAAHAKKPSKFEDSDSSHMSRPRGVSELPHRPAPRLPPHLTKPAATAPVVWEANGARHRGLLAAGRGTPPPRSPLHEKKPAGSRAVALEAKLGKAHDQLAEMREQLAAAEKARKDARGAFAEAKKRAAAAKKRDRAVDSVPAEQQQDAAEFAADGVADGGREETRSRSSPATDVLEPALPDTENSVALVVAGGDGEMKGNPEADQLIRAKLAAKDKEAYELRPKLMIKDMEIHDLRTEVAAKDADFDEVMARLIAKDAETAALGAHNAHLRNTAEEATKARGMAEQALRESAAREARLAERLAASERAREALDAEASRVRVQSEQWRKAAEEAAARRVGARGGGKETRRRRRHGSAGSNGDGMEKRDAADDEGSGGVRKAGGSMRVLTDLWRKKVQK</sequence>
<dbReference type="EnsemblPlants" id="PNT70922">
    <property type="protein sequence ID" value="PNT70922"/>
    <property type="gene ID" value="BRADI_2g19917v3"/>
</dbReference>
<dbReference type="PANTHER" id="PTHR34224">
    <property type="entry name" value="INTERACTOR OF CONSTITUTIVE ACTIVE ROPS 2, CHLOROPLASTIC-RELATED"/>
    <property type="match status" value="1"/>
</dbReference>
<dbReference type="InterPro" id="IPR029688">
    <property type="entry name" value="ICR"/>
</dbReference>
<comment type="similarity">
    <text evidence="1">Belongs to the ICR family.</text>
</comment>
<evidence type="ECO:0000313" key="5">
    <source>
        <dbReference type="EMBL" id="PNT70922.1"/>
    </source>
</evidence>
<proteinExistence type="inferred from homology"/>
<feature type="region of interest" description="Disordered" evidence="4">
    <location>
        <begin position="70"/>
        <end position="106"/>
    </location>
</feature>
<dbReference type="AlphaFoldDB" id="A0A2K2D9F7"/>